<dbReference type="Gene3D" id="3.30.559.10">
    <property type="entry name" value="Chloramphenicol acetyltransferase-like domain"/>
    <property type="match status" value="1"/>
</dbReference>
<dbReference type="KEGG" id="spav:Spa2297_32340"/>
<dbReference type="Gene3D" id="3.30.300.30">
    <property type="match status" value="1"/>
</dbReference>
<dbReference type="InterPro" id="IPR020845">
    <property type="entry name" value="AMP-binding_CS"/>
</dbReference>
<dbReference type="Gene3D" id="2.30.38.10">
    <property type="entry name" value="Luciferase, Domain 3"/>
    <property type="match status" value="1"/>
</dbReference>
<dbReference type="GO" id="GO:0008610">
    <property type="term" value="P:lipid biosynthetic process"/>
    <property type="evidence" value="ECO:0007669"/>
    <property type="project" value="UniProtKB-ARBA"/>
</dbReference>
<dbReference type="GO" id="GO:0031177">
    <property type="term" value="F:phosphopantetheine binding"/>
    <property type="evidence" value="ECO:0007669"/>
    <property type="project" value="TreeGrafter"/>
</dbReference>
<comment type="cofactor">
    <cofactor evidence="1">
        <name>pantetheine 4'-phosphate</name>
        <dbReference type="ChEBI" id="CHEBI:47942"/>
    </cofactor>
</comment>
<dbReference type="InterPro" id="IPR010071">
    <property type="entry name" value="AA_adenyl_dom"/>
</dbReference>
<dbReference type="AlphaFoldDB" id="A0A191VAB6"/>
<evidence type="ECO:0000313" key="2">
    <source>
        <dbReference type="EMBL" id="ANJ11818.1"/>
    </source>
</evidence>
<protein>
    <submittedName>
        <fullName evidence="2">Uncharacterized protein</fullName>
    </submittedName>
</protein>
<dbReference type="InterPro" id="IPR023213">
    <property type="entry name" value="CAT-like_dom_sf"/>
</dbReference>
<dbReference type="PROSITE" id="PS50075">
    <property type="entry name" value="CARRIER"/>
    <property type="match status" value="1"/>
</dbReference>
<proteinExistence type="predicted"/>
<dbReference type="Pfam" id="PF00550">
    <property type="entry name" value="PP-binding"/>
    <property type="match status" value="1"/>
</dbReference>
<dbReference type="GO" id="GO:0043041">
    <property type="term" value="P:amino acid activation for nonribosomal peptide biosynthetic process"/>
    <property type="evidence" value="ECO:0007669"/>
    <property type="project" value="TreeGrafter"/>
</dbReference>
<dbReference type="NCBIfam" id="TIGR01733">
    <property type="entry name" value="AA-adenyl-dom"/>
    <property type="match status" value="1"/>
</dbReference>
<geneLocation type="plasmid" evidence="3">
    <name>pspa1</name>
</geneLocation>
<dbReference type="InterPro" id="IPR045851">
    <property type="entry name" value="AMP-bd_C_sf"/>
</dbReference>
<dbReference type="GeneID" id="91309607"/>
<dbReference type="InterPro" id="IPR009081">
    <property type="entry name" value="PP-bd_ACP"/>
</dbReference>
<dbReference type="PROSITE" id="PS00455">
    <property type="entry name" value="AMP_BINDING"/>
    <property type="match status" value="1"/>
</dbReference>
<dbReference type="InterPro" id="IPR001242">
    <property type="entry name" value="Condensation_dom"/>
</dbReference>
<keyword evidence="2" id="KW-0614">Plasmid</keyword>
<name>A0A191VAB6_9ACTN</name>
<dbReference type="CDD" id="cd17646">
    <property type="entry name" value="A_NRPS_AB3403-like"/>
    <property type="match status" value="1"/>
</dbReference>
<dbReference type="Pfam" id="PF13193">
    <property type="entry name" value="AMP-binding_C"/>
    <property type="match status" value="1"/>
</dbReference>
<gene>
    <name evidence="2" type="ORF">Spa2297_32340</name>
</gene>
<dbReference type="GO" id="GO:0005829">
    <property type="term" value="C:cytosol"/>
    <property type="evidence" value="ECO:0007669"/>
    <property type="project" value="TreeGrafter"/>
</dbReference>
<dbReference type="FunFam" id="3.40.50.12780:FF:000012">
    <property type="entry name" value="Non-ribosomal peptide synthetase"/>
    <property type="match status" value="1"/>
</dbReference>
<sequence>MSEPAPADAEPFELPASFGQERLWLLDRLGAGNAYHLGGAVRLDGPLDPEALARAVTRLVERHEILRTTLELGPDGHLVQLVHPDMRPSTPRTEAPEPTLAAARRTLAGHLDAPFDLAAGPLLRTALVRFGETSWLFGVSMHHIVSDGWSIGVFQGELAEFYRAETAADPAHLPDLPDLPIQYGDFAAWQRETVAAAGPEFTDYWRERMAGAEPLEPAAAAVGDGSPSDVPVAVPAELMEAVARLAKQESATPFMVLTAAYMAVLARWTERDDIVVGTPVAGRPRPELHHLVGFFVNTLPLRTRVDCRSSFRALLGAVRETCLGAFEHQDLPFERIVEVSGTDRVQGRTPLVGALIALQNTPSPPWNLPGVTAESVDAADLPAQFGLNLYLSTTEDGALTGRLVHDARWDAADVRRLARAWHALLTDALTDPARPVGRLSLGVRGDGAPDTEPPVADGLVHHWITAAAKEHPDRIAISGGGDHITYRDLEERSDRWGRLLRAHGAGPERLVAICMRRSIDQLVAALGILKSGAAYLPLDPGHPAERLARLVADAAPPVVLTDETTAGLFEHGAAAEILRADRVPEGGPGAPLPEAMGQDPDSLAYVIHTSGSTGAPKGAMNTHRGLVNRVRWAQRTFGLTPGESVLHKTPWSFDVSAGEWLWPLTAAARIVLAEPGGHRDPHYLAGLIAEESVTTCHFVPSMLQAFLADPAAVQCAGVLRRVQCSGEELPVATARRFAELLPHTALWNLYGPAEAAIDVSHHHVVPADLDRPRLPIGHQLPGIRLHVLDRRGEPVPHGVPGELHIGGVAVGRGYLRAPGLTAQRFVPDPFGTRGARLYRTGDRVRRLPDGALDFLGRYDHQVKLRGIRVEPGEIEAALDRHPDVGQSAVLVRGSGADIRPVAYVACPRHRPTGDDLRGFLLRTLPAALVPSTFVVLPALPVTPNGKLDRASLPETGPGEHIRAAAVPPRTPAERLLAGIWTDVLELTDVGIRDNFYELGGNSLRAVRVFQRAQEEGLLVSLEPMLGDHTVEQLAAGLGTDPRETPHDVVRLP</sequence>
<accession>A0A191VAB6</accession>
<dbReference type="InterPro" id="IPR025110">
    <property type="entry name" value="AMP-bd_C"/>
</dbReference>
<organism evidence="2 3">
    <name type="scientific">Streptomyces parvulus</name>
    <dbReference type="NCBI Taxonomy" id="146923"/>
    <lineage>
        <taxon>Bacteria</taxon>
        <taxon>Bacillati</taxon>
        <taxon>Actinomycetota</taxon>
        <taxon>Actinomycetes</taxon>
        <taxon>Kitasatosporales</taxon>
        <taxon>Streptomycetaceae</taxon>
        <taxon>Streptomyces</taxon>
    </lineage>
</organism>
<dbReference type="Proteomes" id="UP000078468">
    <property type="component" value="Plasmid pspa1"/>
</dbReference>
<evidence type="ECO:0000256" key="1">
    <source>
        <dbReference type="ARBA" id="ARBA00001957"/>
    </source>
</evidence>
<dbReference type="RefSeq" id="WP_064732145.1">
    <property type="nucleotide sequence ID" value="NZ_BMRX01000023.1"/>
</dbReference>
<dbReference type="SUPFAM" id="SSF52777">
    <property type="entry name" value="CoA-dependent acyltransferases"/>
    <property type="match status" value="2"/>
</dbReference>
<dbReference type="PANTHER" id="PTHR45527">
    <property type="entry name" value="NONRIBOSOMAL PEPTIDE SYNTHETASE"/>
    <property type="match status" value="1"/>
</dbReference>
<dbReference type="PANTHER" id="PTHR45527:SF1">
    <property type="entry name" value="FATTY ACID SYNTHASE"/>
    <property type="match status" value="1"/>
</dbReference>
<dbReference type="EMBL" id="CP015867">
    <property type="protein sequence ID" value="ANJ11818.1"/>
    <property type="molecule type" value="Genomic_DNA"/>
</dbReference>
<dbReference type="SUPFAM" id="SSF56801">
    <property type="entry name" value="Acetyl-CoA synthetase-like"/>
    <property type="match status" value="1"/>
</dbReference>
<dbReference type="InterPro" id="IPR029058">
    <property type="entry name" value="AB_hydrolase_fold"/>
</dbReference>
<reference evidence="2 3" key="1">
    <citation type="submission" date="2016-05" db="EMBL/GenBank/DDBJ databases">
        <title>Non-Contiguous Finished Genome Sequence of Streptomyces parvulus 2297 Integrated Site-Specifically with Actinophage R4.</title>
        <authorList>
            <person name="Nishizawa T."/>
            <person name="Miura T."/>
            <person name="Harada C."/>
            <person name="Guo Y."/>
            <person name="Narisawa K."/>
            <person name="Ohta H."/>
            <person name="Takahashi H."/>
            <person name="Shirai M."/>
        </authorList>
    </citation>
    <scope>NUCLEOTIDE SEQUENCE [LARGE SCALE GENOMIC DNA]</scope>
    <source>
        <strain evidence="2 3">2297</strain>
        <plasmid evidence="3">pspa1</plasmid>
    </source>
</reference>
<dbReference type="FunFam" id="3.40.50.980:FF:000001">
    <property type="entry name" value="Non-ribosomal peptide synthetase"/>
    <property type="match status" value="1"/>
</dbReference>
<dbReference type="SUPFAM" id="SSF47336">
    <property type="entry name" value="ACP-like"/>
    <property type="match status" value="1"/>
</dbReference>
<dbReference type="Gene3D" id="3.40.50.1820">
    <property type="entry name" value="alpha/beta hydrolase"/>
    <property type="match status" value="1"/>
</dbReference>
<dbReference type="Pfam" id="PF00501">
    <property type="entry name" value="AMP-binding"/>
    <property type="match status" value="1"/>
</dbReference>
<dbReference type="GO" id="GO:0009366">
    <property type="term" value="C:enterobactin synthetase complex"/>
    <property type="evidence" value="ECO:0007669"/>
    <property type="project" value="TreeGrafter"/>
</dbReference>
<dbReference type="InterPro" id="IPR036736">
    <property type="entry name" value="ACP-like_sf"/>
</dbReference>
<dbReference type="GO" id="GO:0009239">
    <property type="term" value="P:enterobactin biosynthetic process"/>
    <property type="evidence" value="ECO:0007669"/>
    <property type="project" value="TreeGrafter"/>
</dbReference>
<dbReference type="Gene3D" id="3.40.50.980">
    <property type="match status" value="2"/>
</dbReference>
<dbReference type="CDD" id="cd19531">
    <property type="entry name" value="LCL_NRPS-like"/>
    <property type="match status" value="1"/>
</dbReference>
<dbReference type="Pfam" id="PF00668">
    <property type="entry name" value="Condensation"/>
    <property type="match status" value="1"/>
</dbReference>
<dbReference type="InterPro" id="IPR000873">
    <property type="entry name" value="AMP-dep_synth/lig_dom"/>
</dbReference>
<evidence type="ECO:0000313" key="3">
    <source>
        <dbReference type="Proteomes" id="UP000078468"/>
    </source>
</evidence>
<dbReference type="Gene3D" id="3.30.559.30">
    <property type="entry name" value="Nonribosomal peptide synthetase, condensation domain"/>
    <property type="match status" value="1"/>
</dbReference>
<dbReference type="GO" id="GO:0047527">
    <property type="term" value="F:2,3-dihydroxybenzoate-serine ligase activity"/>
    <property type="evidence" value="ECO:0007669"/>
    <property type="project" value="TreeGrafter"/>
</dbReference>